<dbReference type="GO" id="GO:0051539">
    <property type="term" value="F:4 iron, 4 sulfur cluster binding"/>
    <property type="evidence" value="ECO:0007669"/>
    <property type="project" value="UniProtKB-KW"/>
</dbReference>
<evidence type="ECO:0000256" key="4">
    <source>
        <dbReference type="ARBA" id="ARBA00023014"/>
    </source>
</evidence>
<evidence type="ECO:0000313" key="6">
    <source>
        <dbReference type="EMBL" id="WEU40511.1"/>
    </source>
</evidence>
<keyword evidence="1" id="KW-0004">4Fe-4S</keyword>
<proteinExistence type="predicted"/>
<dbReference type="PROSITE" id="PS51379">
    <property type="entry name" value="4FE4S_FER_2"/>
    <property type="match status" value="2"/>
</dbReference>
<accession>A0AAF0IBL0</accession>
<name>A0AAF0IBL0_ODILC</name>
<feature type="domain" description="4Fe-4S ferredoxin-type" evidence="5">
    <location>
        <begin position="1"/>
        <end position="27"/>
    </location>
</feature>
<dbReference type="GO" id="GO:0016491">
    <property type="term" value="F:oxidoreductase activity"/>
    <property type="evidence" value="ECO:0007669"/>
    <property type="project" value="UniProtKB-ARBA"/>
</dbReference>
<dbReference type="PROSITE" id="PS00198">
    <property type="entry name" value="4FE4S_FER_1"/>
    <property type="match status" value="1"/>
</dbReference>
<dbReference type="AlphaFoldDB" id="A0AAF0IBL0"/>
<dbReference type="PANTHER" id="PTHR43687">
    <property type="entry name" value="ADENYLYLSULFATE REDUCTASE, BETA SUBUNIT"/>
    <property type="match status" value="1"/>
</dbReference>
<keyword evidence="3" id="KW-0408">Iron</keyword>
<dbReference type="PANTHER" id="PTHR43687:SF1">
    <property type="entry name" value="FERREDOXIN III"/>
    <property type="match status" value="1"/>
</dbReference>
<keyword evidence="2" id="KW-0479">Metal-binding</keyword>
<evidence type="ECO:0000256" key="1">
    <source>
        <dbReference type="ARBA" id="ARBA00022485"/>
    </source>
</evidence>
<dbReference type="InterPro" id="IPR017896">
    <property type="entry name" value="4Fe4S_Fe-S-bd"/>
</dbReference>
<evidence type="ECO:0000259" key="5">
    <source>
        <dbReference type="PROSITE" id="PS51379"/>
    </source>
</evidence>
<evidence type="ECO:0000256" key="2">
    <source>
        <dbReference type="ARBA" id="ARBA00022723"/>
    </source>
</evidence>
<reference evidence="6" key="2">
    <citation type="journal article" date="2022" name="Nat. Microbiol.">
        <title>A closed Candidatus Odinarchaeum chromosome exposes Asgard archaeal viruses.</title>
        <authorList>
            <person name="Tamarit D."/>
            <person name="Caceres E.F."/>
            <person name="Krupovic M."/>
            <person name="Nijland R."/>
            <person name="Eme L."/>
            <person name="Robinson N.P."/>
            <person name="Ettema T.J.G."/>
        </authorList>
    </citation>
    <scope>NUCLEOTIDE SEQUENCE</scope>
    <source>
        <strain evidence="6">LCB_4</strain>
    </source>
</reference>
<sequence>MIIDRVKCGVCFGCAAVCPFDALRATDKEIIVNSEKCTNCGLCRKICPVGAITIEV</sequence>
<dbReference type="GO" id="GO:0046872">
    <property type="term" value="F:metal ion binding"/>
    <property type="evidence" value="ECO:0007669"/>
    <property type="project" value="UniProtKB-KW"/>
</dbReference>
<protein>
    <submittedName>
        <fullName evidence="6">4Fe-4S binding protein</fullName>
    </submittedName>
</protein>
<dbReference type="Proteomes" id="UP000186851">
    <property type="component" value="Chromosome"/>
</dbReference>
<dbReference type="Pfam" id="PF00037">
    <property type="entry name" value="Fer4"/>
    <property type="match status" value="1"/>
</dbReference>
<dbReference type="InterPro" id="IPR050572">
    <property type="entry name" value="Fe-S_Ferredoxin"/>
</dbReference>
<dbReference type="EMBL" id="CP091871">
    <property type="protein sequence ID" value="WEU40511.1"/>
    <property type="molecule type" value="Genomic_DNA"/>
</dbReference>
<reference evidence="6" key="1">
    <citation type="journal article" date="2017" name="Nature">
        <title>Asgard archaea illuminate the origin of eukaryotic cellular complexity.</title>
        <authorList>
            <person name="Zaremba-Niedzwiedzka K."/>
            <person name="Caceres E.F."/>
            <person name="Saw J.H."/>
            <person name="Backstrom D."/>
            <person name="Juzokaite L."/>
            <person name="Vancaester E."/>
            <person name="Seitz K.W."/>
            <person name="Anantharaman K."/>
            <person name="Starnawski P."/>
            <person name="Kjeldsen K.U."/>
            <person name="Scott M.B."/>
            <person name="Nunoura T."/>
            <person name="Banfield J.F."/>
            <person name="Schramm A."/>
            <person name="Baker B.J."/>
            <person name="Spang A."/>
            <person name="Ettema T.J.G."/>
        </authorList>
    </citation>
    <scope>NUCLEOTIDE SEQUENCE</scope>
    <source>
        <strain evidence="6">LCB_4</strain>
    </source>
</reference>
<dbReference type="KEGG" id="oyw:OdinLCB4_000855"/>
<evidence type="ECO:0000256" key="3">
    <source>
        <dbReference type="ARBA" id="ARBA00023004"/>
    </source>
</evidence>
<dbReference type="InterPro" id="IPR017900">
    <property type="entry name" value="4Fe4S_Fe_S_CS"/>
</dbReference>
<keyword evidence="4" id="KW-0411">Iron-sulfur</keyword>
<evidence type="ECO:0000313" key="7">
    <source>
        <dbReference type="Proteomes" id="UP000186851"/>
    </source>
</evidence>
<organism evidence="6 7">
    <name type="scientific">Odinarchaeota yellowstonii (strain LCB_4)</name>
    <dbReference type="NCBI Taxonomy" id="1841599"/>
    <lineage>
        <taxon>Archaea</taxon>
        <taxon>Promethearchaeati</taxon>
        <taxon>Candidatus Odinarchaeota</taxon>
        <taxon>Candidatus Odinarchaeia</taxon>
        <taxon>Candidatus Odinarchaeales</taxon>
        <taxon>Candidatus Odinarchaeaceae</taxon>
        <taxon>Candidatus Odinarchaeum</taxon>
    </lineage>
</organism>
<feature type="domain" description="4Fe-4S ferredoxin-type" evidence="5">
    <location>
        <begin position="28"/>
        <end position="56"/>
    </location>
</feature>
<dbReference type="SUPFAM" id="SSF54862">
    <property type="entry name" value="4Fe-4S ferredoxins"/>
    <property type="match status" value="1"/>
</dbReference>
<gene>
    <name evidence="6" type="ORF">OdinLCB4_000855</name>
</gene>
<dbReference type="Gene3D" id="3.30.70.20">
    <property type="match status" value="1"/>
</dbReference>